<organism evidence="1 2">
    <name type="scientific">Parvibium lacunae</name>
    <dbReference type="NCBI Taxonomy" id="1888893"/>
    <lineage>
        <taxon>Bacteria</taxon>
        <taxon>Pseudomonadati</taxon>
        <taxon>Pseudomonadota</taxon>
        <taxon>Betaproteobacteria</taxon>
        <taxon>Burkholderiales</taxon>
        <taxon>Alcaligenaceae</taxon>
        <taxon>Parvibium</taxon>
    </lineage>
</organism>
<protein>
    <submittedName>
        <fullName evidence="1">Uncharacterized protein</fullName>
    </submittedName>
</protein>
<accession>A0A368L0L4</accession>
<evidence type="ECO:0000313" key="1">
    <source>
        <dbReference type="EMBL" id="RCS56831.1"/>
    </source>
</evidence>
<dbReference type="EMBL" id="QPGB01000005">
    <property type="protein sequence ID" value="RCS56831.1"/>
    <property type="molecule type" value="Genomic_DNA"/>
</dbReference>
<sequence length="227" mass="25347">MTAIEPPPTRLQWQLQSFNDPLLAGYAAVLWAQTAESGLRSASTLPHPALQQPVRWHDLDYAVLQQWLALALSQPLQAVGSLPGRYAMMLATRIYGESGSASQQQTMLDFAATHFSANPAAYWPWLVHAVYVAQHQFGKTSMERATGKGLARQYANQLRHAPAEAKLPHWARQLEVFILEDLGEIETAKVLLGGMLAAGEWMDQRDFLLMSQRLRELENHKPMPAGH</sequence>
<gene>
    <name evidence="1" type="ORF">DU000_10850</name>
</gene>
<name>A0A368L0L4_9BURK</name>
<dbReference type="AlphaFoldDB" id="A0A368L0L4"/>
<keyword evidence="2" id="KW-1185">Reference proteome</keyword>
<proteinExistence type="predicted"/>
<evidence type="ECO:0000313" key="2">
    <source>
        <dbReference type="Proteomes" id="UP000252357"/>
    </source>
</evidence>
<reference evidence="1 2" key="1">
    <citation type="journal article" date="2018" name="Int. J. Syst. Evol. Microbiol.">
        <title>Parvibium lacunae gen. nov., sp. nov., a new member of the family Alcaligenaceae isolated from a freshwater pond.</title>
        <authorList>
            <person name="Chen W.M."/>
            <person name="Xie P.B."/>
            <person name="Hsu M.Y."/>
            <person name="Sheu S.Y."/>
        </authorList>
    </citation>
    <scope>NUCLEOTIDE SEQUENCE [LARGE SCALE GENOMIC DNA]</scope>
    <source>
        <strain evidence="1 2">KMB9</strain>
    </source>
</reference>
<comment type="caution">
    <text evidence="1">The sequence shown here is derived from an EMBL/GenBank/DDBJ whole genome shotgun (WGS) entry which is preliminary data.</text>
</comment>
<dbReference type="Proteomes" id="UP000252357">
    <property type="component" value="Unassembled WGS sequence"/>
</dbReference>